<dbReference type="OrthoDB" id="8101285at2"/>
<proteinExistence type="predicted"/>
<name>A0A0D0K8K6_AGRTU</name>
<reference evidence="1 2" key="1">
    <citation type="submission" date="2014-12" db="EMBL/GenBank/DDBJ databases">
        <title>16Stimator: statistical estimation of ribosomal gene copy numbers from draft genome assemblies.</title>
        <authorList>
            <person name="Perisin M.A."/>
            <person name="Vetter M."/>
            <person name="Gilbert J.A."/>
            <person name="Bergelson J."/>
        </authorList>
    </citation>
    <scope>NUCLEOTIDE SEQUENCE [LARGE SCALE GENOMIC DNA]</scope>
    <source>
        <strain evidence="1 2">MEJ076</strain>
    </source>
</reference>
<evidence type="ECO:0000313" key="1">
    <source>
        <dbReference type="EMBL" id="KIQ05018.1"/>
    </source>
</evidence>
<evidence type="ECO:0000313" key="2">
    <source>
        <dbReference type="Proteomes" id="UP000035017"/>
    </source>
</evidence>
<gene>
    <name evidence="1" type="ORF">RU07_02100</name>
</gene>
<dbReference type="Proteomes" id="UP000035017">
    <property type="component" value="Unassembled WGS sequence"/>
</dbReference>
<protein>
    <submittedName>
        <fullName evidence="1">Uncharacterized protein</fullName>
    </submittedName>
</protein>
<accession>A0A0D0K8K6</accession>
<dbReference type="EMBL" id="JXQV01000003">
    <property type="protein sequence ID" value="KIQ05018.1"/>
    <property type="molecule type" value="Genomic_DNA"/>
</dbReference>
<sequence>MAETLPVGLRYGPTYPKLMRSNSVSRYGKRAISFMETSDPVWQVSMRVVALSNADRQRLEAFISRCRDGMVTVLYTPKHVCLPRAYWGNPTAPEILDTGVLSAIAGNQLTVNGVTNGLKLMEGDLIGFSQGDYHTIVRVVQDATAAGGAIAIKAEPFLPSYITAGATVVFKNPVMNMRLVPDSYDCPDDFRPTATFTLIEVPK</sequence>
<comment type="caution">
    <text evidence="1">The sequence shown here is derived from an EMBL/GenBank/DDBJ whole genome shotgun (WGS) entry which is preliminary data.</text>
</comment>
<dbReference type="AlphaFoldDB" id="A0A0D0K8K6"/>
<organism evidence="1 2">
    <name type="scientific">Agrobacterium tumefaciens</name>
    <dbReference type="NCBI Taxonomy" id="358"/>
    <lineage>
        <taxon>Bacteria</taxon>
        <taxon>Pseudomonadati</taxon>
        <taxon>Pseudomonadota</taxon>
        <taxon>Alphaproteobacteria</taxon>
        <taxon>Hyphomicrobiales</taxon>
        <taxon>Rhizobiaceae</taxon>
        <taxon>Rhizobium/Agrobacterium group</taxon>
        <taxon>Agrobacterium</taxon>
        <taxon>Agrobacterium tumefaciens complex</taxon>
    </lineage>
</organism>